<dbReference type="AlphaFoldDB" id="A0AAN6UUK6"/>
<dbReference type="GO" id="GO:0006897">
    <property type="term" value="P:endocytosis"/>
    <property type="evidence" value="ECO:0007669"/>
    <property type="project" value="TreeGrafter"/>
</dbReference>
<dbReference type="GO" id="GO:0005886">
    <property type="term" value="C:plasma membrane"/>
    <property type="evidence" value="ECO:0007669"/>
    <property type="project" value="TreeGrafter"/>
</dbReference>
<dbReference type="EMBL" id="MU853702">
    <property type="protein sequence ID" value="KAK4139091.1"/>
    <property type="molecule type" value="Genomic_DNA"/>
</dbReference>
<feature type="region of interest" description="Disordered" evidence="2">
    <location>
        <begin position="123"/>
        <end position="163"/>
    </location>
</feature>
<proteinExistence type="predicted"/>
<keyword evidence="1" id="KW-0175">Coiled coil</keyword>
<evidence type="ECO:0000313" key="3">
    <source>
        <dbReference type="EMBL" id="KAK4139091.1"/>
    </source>
</evidence>
<dbReference type="PANTHER" id="PTHR31962">
    <property type="entry name" value="SPHINGOLIPID LONG CHAIN BASE-RESPONSIVE PROTEIN PIL1"/>
    <property type="match status" value="1"/>
</dbReference>
<dbReference type="GO" id="GO:0008289">
    <property type="term" value="F:lipid binding"/>
    <property type="evidence" value="ECO:0007669"/>
    <property type="project" value="TreeGrafter"/>
</dbReference>
<feature type="region of interest" description="Disordered" evidence="2">
    <location>
        <begin position="367"/>
        <end position="398"/>
    </location>
</feature>
<reference evidence="3" key="1">
    <citation type="journal article" date="2023" name="Mol. Phylogenet. Evol.">
        <title>Genome-scale phylogeny and comparative genomics of the fungal order Sordariales.</title>
        <authorList>
            <person name="Hensen N."/>
            <person name="Bonometti L."/>
            <person name="Westerberg I."/>
            <person name="Brannstrom I.O."/>
            <person name="Guillou S."/>
            <person name="Cros-Aarteil S."/>
            <person name="Calhoun S."/>
            <person name="Haridas S."/>
            <person name="Kuo A."/>
            <person name="Mondo S."/>
            <person name="Pangilinan J."/>
            <person name="Riley R."/>
            <person name="LaButti K."/>
            <person name="Andreopoulos B."/>
            <person name="Lipzen A."/>
            <person name="Chen C."/>
            <person name="Yan M."/>
            <person name="Daum C."/>
            <person name="Ng V."/>
            <person name="Clum A."/>
            <person name="Steindorff A."/>
            <person name="Ohm R.A."/>
            <person name="Martin F."/>
            <person name="Silar P."/>
            <person name="Natvig D.O."/>
            <person name="Lalanne C."/>
            <person name="Gautier V."/>
            <person name="Ament-Velasquez S.L."/>
            <person name="Kruys A."/>
            <person name="Hutchinson M.I."/>
            <person name="Powell A.J."/>
            <person name="Barry K."/>
            <person name="Miller A.N."/>
            <person name="Grigoriev I.V."/>
            <person name="Debuchy R."/>
            <person name="Gladieux P."/>
            <person name="Hiltunen Thoren M."/>
            <person name="Johannesson H."/>
        </authorList>
    </citation>
    <scope>NUCLEOTIDE SEQUENCE</scope>
    <source>
        <strain evidence="3">CBS 141.50</strain>
    </source>
</reference>
<dbReference type="PANTHER" id="PTHR31962:SF4">
    <property type="entry name" value="PRIMARY COMPONENT OF EISOSOMES (EUROFUNG)"/>
    <property type="match status" value="1"/>
</dbReference>
<feature type="compositionally biased region" description="Low complexity" evidence="2">
    <location>
        <begin position="129"/>
        <end position="146"/>
    </location>
</feature>
<dbReference type="GO" id="GO:0070941">
    <property type="term" value="P:eisosome assembly"/>
    <property type="evidence" value="ECO:0007669"/>
    <property type="project" value="TreeGrafter"/>
</dbReference>
<dbReference type="GeneID" id="87819082"/>
<dbReference type="Gene3D" id="1.20.1270.60">
    <property type="entry name" value="Arfaptin homology (AH) domain/BAR domain"/>
    <property type="match status" value="1"/>
</dbReference>
<dbReference type="Proteomes" id="UP001302676">
    <property type="component" value="Unassembled WGS sequence"/>
</dbReference>
<evidence type="ECO:0000256" key="1">
    <source>
        <dbReference type="SAM" id="Coils"/>
    </source>
</evidence>
<accession>A0AAN6UUK6</accession>
<feature type="compositionally biased region" description="Low complexity" evidence="2">
    <location>
        <begin position="61"/>
        <end position="71"/>
    </location>
</feature>
<dbReference type="Pfam" id="PF13805">
    <property type="entry name" value="Pil1"/>
    <property type="match status" value="1"/>
</dbReference>
<dbReference type="RefSeq" id="XP_062632462.1">
    <property type="nucleotide sequence ID" value="XM_062782469.1"/>
</dbReference>
<reference evidence="3" key="2">
    <citation type="submission" date="2023-05" db="EMBL/GenBank/DDBJ databases">
        <authorList>
            <consortium name="Lawrence Berkeley National Laboratory"/>
            <person name="Steindorff A."/>
            <person name="Hensen N."/>
            <person name="Bonometti L."/>
            <person name="Westerberg I."/>
            <person name="Brannstrom I.O."/>
            <person name="Guillou S."/>
            <person name="Cros-Aarteil S."/>
            <person name="Calhoun S."/>
            <person name="Haridas S."/>
            <person name="Kuo A."/>
            <person name="Mondo S."/>
            <person name="Pangilinan J."/>
            <person name="Riley R."/>
            <person name="Labutti K."/>
            <person name="Andreopoulos B."/>
            <person name="Lipzen A."/>
            <person name="Chen C."/>
            <person name="Yanf M."/>
            <person name="Daum C."/>
            <person name="Ng V."/>
            <person name="Clum A."/>
            <person name="Ohm R."/>
            <person name="Martin F."/>
            <person name="Silar P."/>
            <person name="Natvig D."/>
            <person name="Lalanne C."/>
            <person name="Gautier V."/>
            <person name="Ament-Velasquez S.L."/>
            <person name="Kruys A."/>
            <person name="Hutchinson M.I."/>
            <person name="Powell A.J."/>
            <person name="Barry K."/>
            <person name="Miller A.N."/>
            <person name="Grigoriev I.V."/>
            <person name="Debuchy R."/>
            <person name="Gladieux P."/>
            <person name="Thoren M.H."/>
            <person name="Johannesson H."/>
        </authorList>
    </citation>
    <scope>NUCLEOTIDE SEQUENCE</scope>
    <source>
        <strain evidence="3">CBS 141.50</strain>
    </source>
</reference>
<evidence type="ECO:0000256" key="2">
    <source>
        <dbReference type="SAM" id="MobiDB-lite"/>
    </source>
</evidence>
<name>A0AAN6UUK6_9PEZI</name>
<feature type="compositionally biased region" description="Polar residues" evidence="2">
    <location>
        <begin position="40"/>
        <end position="49"/>
    </location>
</feature>
<feature type="region of interest" description="Disordered" evidence="2">
    <location>
        <begin position="24"/>
        <end position="88"/>
    </location>
</feature>
<evidence type="ECO:0000313" key="4">
    <source>
        <dbReference type="Proteomes" id="UP001302676"/>
    </source>
</evidence>
<feature type="coiled-coil region" evidence="1">
    <location>
        <begin position="233"/>
        <end position="260"/>
    </location>
</feature>
<dbReference type="InterPro" id="IPR027267">
    <property type="entry name" value="AH/BAR_dom_sf"/>
</dbReference>
<sequence length="398" mass="42495">MSRKSTESSRHFSLSSQWNRALSFRSSNRSSGGGGGNNNPITFSGAPTSNTSTFNHHHQQQHSTHSSNSTRSSRKPFSFPSLRGSSQPALSKRLHRLIKSANTLVSAHESAARERLSIATQLSEWGEQTASTSTLSPAPTNHHSNGGSSGSGSGPLHSSKDTAISDISDKIGVVLSELGEQEEAYAARLDESRAVLKVVRNTERSVQPSRDGRRRIADEMARLRAREPQSARLVTLEQELVRAEAENLVAEAQLGNVTRQKLKESYTIDFLATIERAEKQAILARHGLRLLQLIDDHPVVPGDVRPPYTHAAQARQILNDAEDDLRDWTLNEAALLGEAGGDGKTVIVNAGCGGGGGGGGGSQMVGVGGGMGQGKGKENVRPGRGTEGSEVDGLSERY</sequence>
<dbReference type="InterPro" id="IPR028245">
    <property type="entry name" value="PIL1/LSP1"/>
</dbReference>
<comment type="caution">
    <text evidence="3">The sequence shown here is derived from an EMBL/GenBank/DDBJ whole genome shotgun (WGS) entry which is preliminary data.</text>
</comment>
<keyword evidence="4" id="KW-1185">Reference proteome</keyword>
<organism evidence="3 4">
    <name type="scientific">Dichotomopilus funicola</name>
    <dbReference type="NCBI Taxonomy" id="1934379"/>
    <lineage>
        <taxon>Eukaryota</taxon>
        <taxon>Fungi</taxon>
        <taxon>Dikarya</taxon>
        <taxon>Ascomycota</taxon>
        <taxon>Pezizomycotina</taxon>
        <taxon>Sordariomycetes</taxon>
        <taxon>Sordariomycetidae</taxon>
        <taxon>Sordariales</taxon>
        <taxon>Chaetomiaceae</taxon>
        <taxon>Dichotomopilus</taxon>
    </lineage>
</organism>
<dbReference type="GO" id="GO:0036286">
    <property type="term" value="C:eisosome filament"/>
    <property type="evidence" value="ECO:0007669"/>
    <property type="project" value="TreeGrafter"/>
</dbReference>
<protein>
    <submittedName>
        <fullName evidence="3">Sphingolipid long chain base-responsive protein</fullName>
    </submittedName>
</protein>
<gene>
    <name evidence="3" type="ORF">C8A04DRAFT_33451</name>
</gene>